<dbReference type="AlphaFoldDB" id="A0A8H5LTK3"/>
<evidence type="ECO:0000259" key="1">
    <source>
        <dbReference type="Pfam" id="PF20236"/>
    </source>
</evidence>
<organism evidence="2 3">
    <name type="scientific">Tetrapyrgos nigripes</name>
    <dbReference type="NCBI Taxonomy" id="182062"/>
    <lineage>
        <taxon>Eukaryota</taxon>
        <taxon>Fungi</taxon>
        <taxon>Dikarya</taxon>
        <taxon>Basidiomycota</taxon>
        <taxon>Agaricomycotina</taxon>
        <taxon>Agaricomycetes</taxon>
        <taxon>Agaricomycetidae</taxon>
        <taxon>Agaricales</taxon>
        <taxon>Marasmiineae</taxon>
        <taxon>Marasmiaceae</taxon>
        <taxon>Tetrapyrgos</taxon>
    </lineage>
</organism>
<dbReference type="Proteomes" id="UP000559256">
    <property type="component" value="Unassembled WGS sequence"/>
</dbReference>
<dbReference type="OrthoDB" id="3191568at2759"/>
<feature type="domain" description="DUF6593" evidence="1">
    <location>
        <begin position="46"/>
        <end position="160"/>
    </location>
</feature>
<gene>
    <name evidence="2" type="ORF">D9758_002946</name>
</gene>
<comment type="caution">
    <text evidence="2">The sequence shown here is derived from an EMBL/GenBank/DDBJ whole genome shotgun (WGS) entry which is preliminary data.</text>
</comment>
<name>A0A8H5LTK3_9AGAR</name>
<proteinExistence type="predicted"/>
<sequence>MHGSNPYYTWTSSDNAGGSAYGALPSANPGMSSNLLTLVFTSMNPNILSSTVVGPNNDPCYYVITDSSLPGYTVFKGTDDRSVALIDWTRQCQVEIRDIVRKQAASSFLSLSSDRQYRIMTVAGQKYMWAPHKNLICLYTNNTPTPVQLAQLSKVQGIIKLELTASAVQAGLVLPCLAAAVLLQSGQRID</sequence>
<evidence type="ECO:0000313" key="2">
    <source>
        <dbReference type="EMBL" id="KAF5369053.1"/>
    </source>
</evidence>
<dbReference type="InterPro" id="IPR046528">
    <property type="entry name" value="DUF6593"/>
</dbReference>
<dbReference type="EMBL" id="JAACJM010000014">
    <property type="protein sequence ID" value="KAF5369053.1"/>
    <property type="molecule type" value="Genomic_DNA"/>
</dbReference>
<dbReference type="Pfam" id="PF20236">
    <property type="entry name" value="DUF6593"/>
    <property type="match status" value="1"/>
</dbReference>
<evidence type="ECO:0000313" key="3">
    <source>
        <dbReference type="Proteomes" id="UP000559256"/>
    </source>
</evidence>
<keyword evidence="3" id="KW-1185">Reference proteome</keyword>
<accession>A0A8H5LTK3</accession>
<reference evidence="2 3" key="1">
    <citation type="journal article" date="2020" name="ISME J.">
        <title>Uncovering the hidden diversity of litter-decomposition mechanisms in mushroom-forming fungi.</title>
        <authorList>
            <person name="Floudas D."/>
            <person name="Bentzer J."/>
            <person name="Ahren D."/>
            <person name="Johansson T."/>
            <person name="Persson P."/>
            <person name="Tunlid A."/>
        </authorList>
    </citation>
    <scope>NUCLEOTIDE SEQUENCE [LARGE SCALE GENOMIC DNA]</scope>
    <source>
        <strain evidence="2 3">CBS 291.85</strain>
    </source>
</reference>
<protein>
    <recommendedName>
        <fullName evidence="1">DUF6593 domain-containing protein</fullName>
    </recommendedName>
</protein>